<dbReference type="PROSITE" id="PS50045">
    <property type="entry name" value="SIGMA54_INTERACT_4"/>
    <property type="match status" value="1"/>
</dbReference>
<dbReference type="InterPro" id="IPR002078">
    <property type="entry name" value="Sigma_54_int"/>
</dbReference>
<dbReference type="Pfam" id="PF02954">
    <property type="entry name" value="HTH_8"/>
    <property type="match status" value="1"/>
</dbReference>
<dbReference type="Gene3D" id="3.40.50.2300">
    <property type="match status" value="1"/>
</dbReference>
<dbReference type="EMBL" id="VBOT01000055">
    <property type="protein sequence ID" value="TMQ51739.1"/>
    <property type="molecule type" value="Genomic_DNA"/>
</dbReference>
<dbReference type="Pfam" id="PF00158">
    <property type="entry name" value="Sigma54_activat"/>
    <property type="match status" value="1"/>
</dbReference>
<keyword evidence="1" id="KW-0547">Nucleotide-binding</keyword>
<dbReference type="SMART" id="SM00448">
    <property type="entry name" value="REC"/>
    <property type="match status" value="1"/>
</dbReference>
<dbReference type="GO" id="GO:0006355">
    <property type="term" value="P:regulation of DNA-templated transcription"/>
    <property type="evidence" value="ECO:0007669"/>
    <property type="project" value="InterPro"/>
</dbReference>
<dbReference type="FunFam" id="3.40.50.300:FF:000006">
    <property type="entry name" value="DNA-binding transcriptional regulator NtrC"/>
    <property type="match status" value="1"/>
</dbReference>
<dbReference type="SUPFAM" id="SSF52540">
    <property type="entry name" value="P-loop containing nucleoside triphosphate hydrolases"/>
    <property type="match status" value="1"/>
</dbReference>
<dbReference type="AlphaFoldDB" id="A0A538SK45"/>
<organism evidence="8 9">
    <name type="scientific">Eiseniibacteriota bacterium</name>
    <dbReference type="NCBI Taxonomy" id="2212470"/>
    <lineage>
        <taxon>Bacteria</taxon>
        <taxon>Candidatus Eiseniibacteriota</taxon>
    </lineage>
</organism>
<protein>
    <submittedName>
        <fullName evidence="8">Sigma-54-dependent Fis family transcriptional regulator</fullName>
    </submittedName>
</protein>
<dbReference type="CDD" id="cd00009">
    <property type="entry name" value="AAA"/>
    <property type="match status" value="1"/>
</dbReference>
<keyword evidence="5" id="KW-0597">Phosphoprotein</keyword>
<dbReference type="Gene3D" id="1.10.10.60">
    <property type="entry name" value="Homeodomain-like"/>
    <property type="match status" value="1"/>
</dbReference>
<evidence type="ECO:0000256" key="3">
    <source>
        <dbReference type="ARBA" id="ARBA00023015"/>
    </source>
</evidence>
<name>A0A538SK45_UNCEI</name>
<dbReference type="PRINTS" id="PR01590">
    <property type="entry name" value="HTHFIS"/>
</dbReference>
<evidence type="ECO:0000313" key="9">
    <source>
        <dbReference type="Proteomes" id="UP000320184"/>
    </source>
</evidence>
<reference evidence="8 9" key="1">
    <citation type="journal article" date="2019" name="Nat. Microbiol.">
        <title>Mediterranean grassland soil C-N compound turnover is dependent on rainfall and depth, and is mediated by genomically divergent microorganisms.</title>
        <authorList>
            <person name="Diamond S."/>
            <person name="Andeer P.F."/>
            <person name="Li Z."/>
            <person name="Crits-Christoph A."/>
            <person name="Burstein D."/>
            <person name="Anantharaman K."/>
            <person name="Lane K.R."/>
            <person name="Thomas B.C."/>
            <person name="Pan C."/>
            <person name="Northen T.R."/>
            <person name="Banfield J.F."/>
        </authorList>
    </citation>
    <scope>NUCLEOTIDE SEQUENCE [LARGE SCALE GENOMIC DNA]</scope>
    <source>
        <strain evidence="8">WS_3</strain>
    </source>
</reference>
<dbReference type="InterPro" id="IPR025944">
    <property type="entry name" value="Sigma_54_int_dom_CS"/>
</dbReference>
<dbReference type="SUPFAM" id="SSF46689">
    <property type="entry name" value="Homeodomain-like"/>
    <property type="match status" value="1"/>
</dbReference>
<evidence type="ECO:0000256" key="1">
    <source>
        <dbReference type="ARBA" id="ARBA00022741"/>
    </source>
</evidence>
<dbReference type="Gene3D" id="1.10.8.60">
    <property type="match status" value="1"/>
</dbReference>
<dbReference type="Pfam" id="PF25601">
    <property type="entry name" value="AAA_lid_14"/>
    <property type="match status" value="1"/>
</dbReference>
<sequence length="447" mass="48898">MKPALRLEVLVVDDDPAIRDSLRRVLEHAGHTVTEAESGERALAILDGQRVDAVLLDIAMPGINGLEALVRIREMAPDTGVIVVTGEGTVANALKAGQRGAYDFIEKPPDRERLLDVLAEAAQVTRLRRTTEAGVPSDLGILGKSPAAQGLIETIRRVAPSEGRVLITGENGAGKELVAQAIHTLSRRAQGPFVKINCAAIPKDLVESELFGYERGAFTGALQSKKGRFELADHGTLFLDEIGDLSAEAQAKLLRAIETGEAERVGGTRTSRFDVRVVSATNRDLSEAIEAGEFRRDLFYRLNVLPIHVPPLRERQADVALLAQTFLERFTGIEGKAAKRLSEEAERMLEEYAWPGNVRELRNLMERAAILVEGPEVGAEDLAPWLESAGPREESAGLRGKIERREAEEVRKALEAANWNVTQAAAGLGIDRTNLHRKMRKYGISRR</sequence>
<keyword evidence="2" id="KW-0067">ATP-binding</keyword>
<dbReference type="Proteomes" id="UP000320184">
    <property type="component" value="Unassembled WGS sequence"/>
</dbReference>
<evidence type="ECO:0000256" key="4">
    <source>
        <dbReference type="ARBA" id="ARBA00023163"/>
    </source>
</evidence>
<dbReference type="Gene3D" id="3.40.50.300">
    <property type="entry name" value="P-loop containing nucleotide triphosphate hydrolases"/>
    <property type="match status" value="1"/>
</dbReference>
<feature type="domain" description="Sigma-54 factor interaction" evidence="6">
    <location>
        <begin position="141"/>
        <end position="370"/>
    </location>
</feature>
<dbReference type="InterPro" id="IPR003593">
    <property type="entry name" value="AAA+_ATPase"/>
</dbReference>
<accession>A0A538SK45</accession>
<dbReference type="InterPro" id="IPR011006">
    <property type="entry name" value="CheY-like_superfamily"/>
</dbReference>
<keyword evidence="4" id="KW-0804">Transcription</keyword>
<dbReference type="PROSITE" id="PS50110">
    <property type="entry name" value="RESPONSE_REGULATORY"/>
    <property type="match status" value="1"/>
</dbReference>
<dbReference type="GO" id="GO:0043565">
    <property type="term" value="F:sequence-specific DNA binding"/>
    <property type="evidence" value="ECO:0007669"/>
    <property type="project" value="InterPro"/>
</dbReference>
<evidence type="ECO:0000256" key="5">
    <source>
        <dbReference type="PROSITE-ProRule" id="PRU00169"/>
    </source>
</evidence>
<dbReference type="InterPro" id="IPR058031">
    <property type="entry name" value="AAA_lid_NorR"/>
</dbReference>
<dbReference type="SUPFAM" id="SSF52172">
    <property type="entry name" value="CheY-like"/>
    <property type="match status" value="1"/>
</dbReference>
<proteinExistence type="predicted"/>
<dbReference type="InterPro" id="IPR001789">
    <property type="entry name" value="Sig_transdc_resp-reg_receiver"/>
</dbReference>
<feature type="modified residue" description="4-aspartylphosphate" evidence="5">
    <location>
        <position position="57"/>
    </location>
</feature>
<gene>
    <name evidence="8" type="ORF">E6K73_04970</name>
</gene>
<evidence type="ECO:0000256" key="2">
    <source>
        <dbReference type="ARBA" id="ARBA00022840"/>
    </source>
</evidence>
<dbReference type="InterPro" id="IPR009057">
    <property type="entry name" value="Homeodomain-like_sf"/>
</dbReference>
<dbReference type="SMART" id="SM00382">
    <property type="entry name" value="AAA"/>
    <property type="match status" value="1"/>
</dbReference>
<evidence type="ECO:0000259" key="6">
    <source>
        <dbReference type="PROSITE" id="PS50045"/>
    </source>
</evidence>
<dbReference type="GO" id="GO:0005524">
    <property type="term" value="F:ATP binding"/>
    <property type="evidence" value="ECO:0007669"/>
    <property type="project" value="UniProtKB-KW"/>
</dbReference>
<evidence type="ECO:0000259" key="7">
    <source>
        <dbReference type="PROSITE" id="PS50110"/>
    </source>
</evidence>
<evidence type="ECO:0000313" key="8">
    <source>
        <dbReference type="EMBL" id="TMQ51739.1"/>
    </source>
</evidence>
<feature type="domain" description="Response regulatory" evidence="7">
    <location>
        <begin position="8"/>
        <end position="122"/>
    </location>
</feature>
<dbReference type="PROSITE" id="PS00688">
    <property type="entry name" value="SIGMA54_INTERACT_3"/>
    <property type="match status" value="1"/>
</dbReference>
<dbReference type="GO" id="GO:0000160">
    <property type="term" value="P:phosphorelay signal transduction system"/>
    <property type="evidence" value="ECO:0007669"/>
    <property type="project" value="InterPro"/>
</dbReference>
<dbReference type="InterPro" id="IPR002197">
    <property type="entry name" value="HTH_Fis"/>
</dbReference>
<dbReference type="InterPro" id="IPR027417">
    <property type="entry name" value="P-loop_NTPase"/>
</dbReference>
<dbReference type="PANTHER" id="PTHR32071">
    <property type="entry name" value="TRANSCRIPTIONAL REGULATORY PROTEIN"/>
    <property type="match status" value="1"/>
</dbReference>
<keyword evidence="3" id="KW-0805">Transcription regulation</keyword>
<dbReference type="Pfam" id="PF00072">
    <property type="entry name" value="Response_reg"/>
    <property type="match status" value="1"/>
</dbReference>
<comment type="caution">
    <text evidence="8">The sequence shown here is derived from an EMBL/GenBank/DDBJ whole genome shotgun (WGS) entry which is preliminary data.</text>
</comment>